<dbReference type="GO" id="GO:0000981">
    <property type="term" value="F:DNA-binding transcription factor activity, RNA polymerase II-specific"/>
    <property type="evidence" value="ECO:0007669"/>
    <property type="project" value="TreeGrafter"/>
</dbReference>
<sequence length="181" mass="20009">SEHSKMTANRTDQMQAFSWIRQHLEEHNDTSLPKQEVYDEYKGYCENLGHRFLSAADFGKLMKNVFPNMKARRLGTRGNSKYPCCYSGLRKKALVQTPSLPSLEVGKKGDPVSALGAGGQAECLEQQIVGAACSLVCEWAQKVLSRQFDTLLDLAQYLVNNSCVPRKTSYALVVMSPSAAG</sequence>
<reference evidence="6" key="1">
    <citation type="submission" date="2025-08" db="UniProtKB">
        <authorList>
            <consortium name="Ensembl"/>
        </authorList>
    </citation>
    <scope>IDENTIFICATION</scope>
</reference>
<dbReference type="GO" id="GO:0000978">
    <property type="term" value="F:RNA polymerase II cis-regulatory region sequence-specific DNA binding"/>
    <property type="evidence" value="ECO:0007669"/>
    <property type="project" value="TreeGrafter"/>
</dbReference>
<reference evidence="6" key="2">
    <citation type="submission" date="2025-09" db="UniProtKB">
        <authorList>
            <consortium name="Ensembl"/>
        </authorList>
    </citation>
    <scope>IDENTIFICATION</scope>
</reference>
<dbReference type="GeneTree" id="ENSGT01050000244970"/>
<dbReference type="STRING" id="7757.ENSPMAP00000005548"/>
<proteinExistence type="inferred from homology"/>
<dbReference type="PANTHER" id="PTHR12619">
    <property type="entry name" value="RFX TRANSCRIPTION FACTOR FAMILY"/>
    <property type="match status" value="1"/>
</dbReference>
<protein>
    <recommendedName>
        <fullName evidence="5">RFX-type winged-helix domain-containing protein</fullName>
    </recommendedName>
</protein>
<evidence type="ECO:0000256" key="2">
    <source>
        <dbReference type="ARBA" id="ARBA00023125"/>
    </source>
</evidence>
<evidence type="ECO:0000256" key="3">
    <source>
        <dbReference type="ARBA" id="ARBA00023242"/>
    </source>
</evidence>
<dbReference type="Pfam" id="PF02257">
    <property type="entry name" value="RFX_DNA_binding"/>
    <property type="match status" value="1"/>
</dbReference>
<dbReference type="PANTHER" id="PTHR12619:SF21">
    <property type="entry name" value="RFX-TYPE WINGED-HELIX DOMAIN-CONTAINING PROTEIN"/>
    <property type="match status" value="1"/>
</dbReference>
<dbReference type="HOGENOM" id="CLU_054402_1_0_1"/>
<dbReference type="InterPro" id="IPR003150">
    <property type="entry name" value="DNA-bd_RFX"/>
</dbReference>
<dbReference type="InterPro" id="IPR036388">
    <property type="entry name" value="WH-like_DNA-bd_sf"/>
</dbReference>
<organism evidence="6">
    <name type="scientific">Petromyzon marinus</name>
    <name type="common">Sea lamprey</name>
    <dbReference type="NCBI Taxonomy" id="7757"/>
    <lineage>
        <taxon>Eukaryota</taxon>
        <taxon>Metazoa</taxon>
        <taxon>Chordata</taxon>
        <taxon>Craniata</taxon>
        <taxon>Vertebrata</taxon>
        <taxon>Cyclostomata</taxon>
        <taxon>Hyperoartia</taxon>
        <taxon>Petromyzontiformes</taxon>
        <taxon>Petromyzontidae</taxon>
        <taxon>Petromyzon</taxon>
    </lineage>
</organism>
<evidence type="ECO:0000259" key="5">
    <source>
        <dbReference type="PROSITE" id="PS51526"/>
    </source>
</evidence>
<evidence type="ECO:0000256" key="1">
    <source>
        <dbReference type="ARBA" id="ARBA00004123"/>
    </source>
</evidence>
<dbReference type="InterPro" id="IPR036390">
    <property type="entry name" value="WH_DNA-bd_sf"/>
</dbReference>
<dbReference type="Ensembl" id="ENSPMAT00000005569.1">
    <property type="protein sequence ID" value="ENSPMAP00000005548.1"/>
    <property type="gene ID" value="ENSPMAG00000005066.1"/>
</dbReference>
<accession>S4RK15</accession>
<dbReference type="GO" id="GO:0005634">
    <property type="term" value="C:nucleus"/>
    <property type="evidence" value="ECO:0007669"/>
    <property type="project" value="UniProtKB-SubCell"/>
</dbReference>
<feature type="domain" description="RFX-type winged-helix" evidence="5">
    <location>
        <begin position="16"/>
        <end position="93"/>
    </location>
</feature>
<comment type="similarity">
    <text evidence="4">Belongs to the RFX family.</text>
</comment>
<evidence type="ECO:0000313" key="6">
    <source>
        <dbReference type="Ensembl" id="ENSPMAP00000005548.1"/>
    </source>
</evidence>
<dbReference type="InterPro" id="IPR039779">
    <property type="entry name" value="RFX-like"/>
</dbReference>
<keyword evidence="2" id="KW-0238">DNA-binding</keyword>
<evidence type="ECO:0000256" key="4">
    <source>
        <dbReference type="ARBA" id="ARBA00061114"/>
    </source>
</evidence>
<dbReference type="Gene3D" id="1.10.10.10">
    <property type="entry name" value="Winged helix-like DNA-binding domain superfamily/Winged helix DNA-binding domain"/>
    <property type="match status" value="1"/>
</dbReference>
<dbReference type="PROSITE" id="PS51526">
    <property type="entry name" value="RFX_DBD"/>
    <property type="match status" value="1"/>
</dbReference>
<name>S4RK15_PETMA</name>
<comment type="subcellular location">
    <subcellularLocation>
        <location evidence="1">Nucleus</location>
    </subcellularLocation>
</comment>
<dbReference type="FunFam" id="1.10.10.10:FF:000128">
    <property type="entry name" value="DNA-binding protein RFX5 isoform X1"/>
    <property type="match status" value="1"/>
</dbReference>
<dbReference type="SUPFAM" id="SSF46785">
    <property type="entry name" value="Winged helix' DNA-binding domain"/>
    <property type="match status" value="1"/>
</dbReference>
<keyword evidence="3" id="KW-0539">Nucleus</keyword>
<dbReference type="AlphaFoldDB" id="S4RK15"/>
<dbReference type="OMA" id="SKYYCYG"/>